<dbReference type="GO" id="GO:0033689">
    <property type="term" value="P:negative regulation of osteoblast proliferation"/>
    <property type="evidence" value="ECO:0007669"/>
    <property type="project" value="Ensembl"/>
</dbReference>
<evidence type="ECO:0000256" key="4">
    <source>
        <dbReference type="ARBA" id="ARBA00022840"/>
    </source>
</evidence>
<proteinExistence type="evidence at protein level"/>
<dbReference type="SMR" id="A0A8V0XXH3"/>
<keyword evidence="4 7" id="KW-0067">ATP-binding</keyword>
<feature type="domain" description="DRBM" evidence="10">
    <location>
        <begin position="99"/>
        <end position="167"/>
    </location>
</feature>
<keyword evidence="6" id="KW-0694">RNA-binding</keyword>
<dbReference type="GO" id="GO:0005634">
    <property type="term" value="C:nucleus"/>
    <property type="evidence" value="ECO:0000318"/>
    <property type="project" value="GO_Central"/>
</dbReference>
<dbReference type="GO" id="GO:0034198">
    <property type="term" value="P:cellular response to amino acid starvation"/>
    <property type="evidence" value="ECO:0007669"/>
    <property type="project" value="Ensembl"/>
</dbReference>
<dbReference type="FunFam" id="3.30.160.20:FF:000206">
    <property type="entry name" value="Eukaryotic translation initiation factor 2 alpha kinase 2"/>
    <property type="match status" value="1"/>
</dbReference>
<feature type="domain" description="Protein kinase" evidence="9">
    <location>
        <begin position="279"/>
        <end position="548"/>
    </location>
</feature>
<dbReference type="KEGG" id="gga:395147"/>
<dbReference type="SUPFAM" id="SSF54768">
    <property type="entry name" value="dsRNA-binding domain-like"/>
    <property type="match status" value="2"/>
</dbReference>
<dbReference type="Pfam" id="PF00069">
    <property type="entry name" value="Pkinase"/>
    <property type="match status" value="1"/>
</dbReference>
<dbReference type="GO" id="GO:0005524">
    <property type="term" value="F:ATP binding"/>
    <property type="evidence" value="ECO:0007669"/>
    <property type="project" value="UniProtKB-UniRule"/>
</dbReference>
<reference evidence="11" key="2">
    <citation type="submission" date="2025-08" db="UniProtKB">
        <authorList>
            <consortium name="Ensembl"/>
        </authorList>
    </citation>
    <scope>IDENTIFICATION</scope>
    <source>
        <strain evidence="11">broiler</strain>
    </source>
</reference>
<dbReference type="GO" id="GO:0004694">
    <property type="term" value="F:eukaryotic translation initiation factor 2alpha kinase activity"/>
    <property type="evidence" value="ECO:0000318"/>
    <property type="project" value="GO_Central"/>
</dbReference>
<comment type="similarity">
    <text evidence="5">Belongs to the protein kinase superfamily. Ser/Thr protein kinase family. GCN2 subfamily.</text>
</comment>
<evidence type="ECO:0000256" key="1">
    <source>
        <dbReference type="ARBA" id="ARBA00022679"/>
    </source>
</evidence>
<protein>
    <submittedName>
        <fullName evidence="11">Eukaryotic translation initiation factor 2 alpha kinase 2</fullName>
    </submittedName>
</protein>
<dbReference type="OrthoDB" id="341578at2759"/>
<dbReference type="GO" id="GO:0017148">
    <property type="term" value="P:negative regulation of translation"/>
    <property type="evidence" value="ECO:0000318"/>
    <property type="project" value="GO_Central"/>
</dbReference>
<dbReference type="GO" id="GO:1902036">
    <property type="term" value="P:regulation of hematopoietic stem cell differentiation"/>
    <property type="evidence" value="ECO:0007669"/>
    <property type="project" value="Ensembl"/>
</dbReference>
<keyword evidence="12" id="KW-1185">Reference proteome</keyword>
<keyword evidence="3" id="KW-0418">Kinase</keyword>
<evidence type="ECO:0000259" key="10">
    <source>
        <dbReference type="PROSITE" id="PS50137"/>
    </source>
</evidence>
<dbReference type="GO" id="GO:0035455">
    <property type="term" value="P:response to interferon-alpha"/>
    <property type="evidence" value="ECO:0007669"/>
    <property type="project" value="Ensembl"/>
</dbReference>
<dbReference type="GO" id="GO:0005829">
    <property type="term" value="C:cytosol"/>
    <property type="evidence" value="ECO:0007669"/>
    <property type="project" value="Ensembl"/>
</dbReference>
<dbReference type="GO" id="GO:0043066">
    <property type="term" value="P:negative regulation of apoptotic process"/>
    <property type="evidence" value="ECO:0007669"/>
    <property type="project" value="Ensembl"/>
</dbReference>
<evidence type="ECO:0007829" key="13">
    <source>
        <dbReference type="PeptideAtlas" id="A0A8V0XXH3"/>
    </source>
</evidence>
<dbReference type="FunCoup" id="A0A8V0XXH3">
    <property type="interactions" value="425"/>
</dbReference>
<dbReference type="GeneTree" id="ENSGT00940000160736"/>
<dbReference type="PROSITE" id="PS50137">
    <property type="entry name" value="DS_RBD"/>
    <property type="match status" value="2"/>
</dbReference>
<keyword evidence="13" id="KW-1267">Proteomics identification</keyword>
<dbReference type="GO" id="GO:1902033">
    <property type="term" value="P:regulation of hematopoietic stem cell proliferation"/>
    <property type="evidence" value="ECO:0007669"/>
    <property type="project" value="Ensembl"/>
</dbReference>
<dbReference type="InterPro" id="IPR017441">
    <property type="entry name" value="Protein_kinase_ATP_BS"/>
</dbReference>
<dbReference type="GO" id="GO:0005737">
    <property type="term" value="C:cytoplasm"/>
    <property type="evidence" value="ECO:0000318"/>
    <property type="project" value="GO_Central"/>
</dbReference>
<dbReference type="CDD" id="cd19904">
    <property type="entry name" value="DSRM_EIF2AK2_rpt2"/>
    <property type="match status" value="1"/>
</dbReference>
<dbReference type="RefSeq" id="XP_015139097.2">
    <property type="nucleotide sequence ID" value="XM_015283611.4"/>
</dbReference>
<evidence type="ECO:0000256" key="7">
    <source>
        <dbReference type="PROSITE-ProRule" id="PRU10141"/>
    </source>
</evidence>
<dbReference type="CDD" id="cd19903">
    <property type="entry name" value="DSRM_EIF2AK2_rpt1"/>
    <property type="match status" value="1"/>
</dbReference>
<evidence type="ECO:0000256" key="6">
    <source>
        <dbReference type="PROSITE-ProRule" id="PRU00266"/>
    </source>
</evidence>
<accession>A0A8V0XXH3</accession>
<sequence length="550" mass="62345">MDRECMGKINRYCQKNKYKLDYVDVDMRGPSHDPEFEVVVKINGVKYGTGVGKSKKEAKAAAAAKTWDMIEPKQDNLLNVHTSDVVISPLPADVLPPVDYISLLNKYSQKTLQLVDYNNINRTGDPHAPMYSCSCVISGHVYGNGKGNSLAVAKQAAAKEAYEVLQKQESFRLKSENSSNTVHELINSSGGQSQSESWGITFKDSATGLTEEVKDMSLSEEPSNCRRYVPSSAVKARRVLAPNFDNARNEQKKAMSNICRSKSEANDEYTVDERFRQQYKNIEPIGKGGFGNVFKATSRTDERTYAIKRVELINRNVKREVKELANLEHENIVRYYCSWEGTDHMIYPDSSKNSIVAVSCLFIQMELCEQGPLEKWIENNGGNPNYHMMAQDKFLQILKGVEYIHSKDLIHRDLKPQNIFLSYEGKIKIGDFGLVTSVTYNPLTKNRGTQSYMAPEQFGDRYGKEVDIYALGLIWFEILSALVSHHEKNKVWQDVRGGDLPLNFTKRFKIQVPIIKKMLSEDPSKRCSASQIIDILKSRDKDNSHKAYSH</sequence>
<keyword evidence="1" id="KW-0808">Transferase</keyword>
<dbReference type="GO" id="GO:0032874">
    <property type="term" value="P:positive regulation of stress-activated MAPK cascade"/>
    <property type="evidence" value="ECO:0007669"/>
    <property type="project" value="Ensembl"/>
</dbReference>
<dbReference type="GO" id="GO:0006413">
    <property type="term" value="P:translational initiation"/>
    <property type="evidence" value="ECO:0007669"/>
    <property type="project" value="Ensembl"/>
</dbReference>
<dbReference type="GO" id="GO:1900225">
    <property type="term" value="P:regulation of NLRP3 inflammasome complex assembly"/>
    <property type="evidence" value="ECO:0007669"/>
    <property type="project" value="Ensembl"/>
</dbReference>
<dbReference type="InterPro" id="IPR044453">
    <property type="entry name" value="EIF2AK2_DSRM_2"/>
</dbReference>
<dbReference type="PROSITE" id="PS00107">
    <property type="entry name" value="PROTEIN_KINASE_ATP"/>
    <property type="match status" value="1"/>
</dbReference>
<dbReference type="SUPFAM" id="SSF56112">
    <property type="entry name" value="Protein kinase-like (PK-like)"/>
    <property type="match status" value="1"/>
</dbReference>
<dbReference type="GeneID" id="395147"/>
<reference evidence="11" key="1">
    <citation type="submission" date="2020-11" db="EMBL/GenBank/DDBJ databases">
        <title>Gallus gallus (Chicken) genome, bGalGal1, GRCg7b, maternal haplotype autosomes + Z &amp; W.</title>
        <authorList>
            <person name="Warren W."/>
            <person name="Formenti G."/>
            <person name="Fedrigo O."/>
            <person name="Haase B."/>
            <person name="Mountcastle J."/>
            <person name="Balacco J."/>
            <person name="Tracey A."/>
            <person name="Schneider V."/>
            <person name="Okimoto R."/>
            <person name="Cheng H."/>
            <person name="Hawken R."/>
            <person name="Howe K."/>
            <person name="Jarvis E.D."/>
        </authorList>
    </citation>
    <scope>NUCLEOTIDE SEQUENCE [LARGE SCALE GENOMIC DNA]</scope>
    <source>
        <strain evidence="11">Broiler</strain>
    </source>
</reference>
<dbReference type="GO" id="GO:1901224">
    <property type="term" value="P:positive regulation of non-canonical NF-kappaB signal transduction"/>
    <property type="evidence" value="ECO:0007669"/>
    <property type="project" value="Ensembl"/>
</dbReference>
<dbReference type="Gene3D" id="3.30.160.20">
    <property type="match status" value="2"/>
</dbReference>
<dbReference type="InterPro" id="IPR008271">
    <property type="entry name" value="Ser/Thr_kinase_AS"/>
</dbReference>
<dbReference type="Proteomes" id="UP000000539">
    <property type="component" value="Chromosome 3"/>
</dbReference>
<dbReference type="PROSITE" id="PS50011">
    <property type="entry name" value="PROTEIN_KINASE_DOM"/>
    <property type="match status" value="1"/>
</dbReference>
<dbReference type="SMART" id="SM00220">
    <property type="entry name" value="S_TKc"/>
    <property type="match status" value="1"/>
</dbReference>
<feature type="compositionally biased region" description="Low complexity" evidence="8">
    <location>
        <begin position="188"/>
        <end position="197"/>
    </location>
</feature>
<dbReference type="InterPro" id="IPR050339">
    <property type="entry name" value="CC_SR_Kinase"/>
</dbReference>
<dbReference type="PANTHER" id="PTHR11042:SF163">
    <property type="entry name" value="INTERFERON-INDUCED, DOUBLE-STRANDED RNA-ACTIVATED PROTEIN KINASE"/>
    <property type="match status" value="1"/>
</dbReference>
<dbReference type="InterPro" id="IPR014720">
    <property type="entry name" value="dsRBD_dom"/>
</dbReference>
<reference evidence="11" key="3">
    <citation type="submission" date="2025-09" db="UniProtKB">
        <authorList>
            <consortium name="Ensembl"/>
        </authorList>
    </citation>
    <scope>IDENTIFICATION</scope>
    <source>
        <strain evidence="11">broiler</strain>
    </source>
</reference>
<dbReference type="CTD" id="5610"/>
<organism evidence="11 12">
    <name type="scientific">Gallus gallus</name>
    <name type="common">Chicken</name>
    <dbReference type="NCBI Taxonomy" id="9031"/>
    <lineage>
        <taxon>Eukaryota</taxon>
        <taxon>Metazoa</taxon>
        <taxon>Chordata</taxon>
        <taxon>Craniata</taxon>
        <taxon>Vertebrata</taxon>
        <taxon>Euteleostomi</taxon>
        <taxon>Archelosauria</taxon>
        <taxon>Archosauria</taxon>
        <taxon>Dinosauria</taxon>
        <taxon>Saurischia</taxon>
        <taxon>Theropoda</taxon>
        <taxon>Coelurosauria</taxon>
        <taxon>Aves</taxon>
        <taxon>Neognathae</taxon>
        <taxon>Galloanserae</taxon>
        <taxon>Galliformes</taxon>
        <taxon>Phasianidae</taxon>
        <taxon>Phasianinae</taxon>
        <taxon>Gallus</taxon>
    </lineage>
</organism>
<evidence type="ECO:0000313" key="11">
    <source>
        <dbReference type="Ensembl" id="ENSGALP00010009725.1"/>
    </source>
</evidence>
<evidence type="ECO:0000256" key="3">
    <source>
        <dbReference type="ARBA" id="ARBA00022777"/>
    </source>
</evidence>
<dbReference type="RefSeq" id="XP_046768886.1">
    <property type="nucleotide sequence ID" value="XM_046912930.1"/>
</dbReference>
<dbReference type="SMART" id="SM00358">
    <property type="entry name" value="DSRM"/>
    <property type="match status" value="2"/>
</dbReference>
<dbReference type="Ensembl" id="ENSGALT00010017596.1">
    <property type="protein sequence ID" value="ENSGALP00010009725.1"/>
    <property type="gene ID" value="ENSGALG00010007382.1"/>
</dbReference>
<dbReference type="PROSITE" id="PS00108">
    <property type="entry name" value="PROTEIN_KINASE_ST"/>
    <property type="match status" value="1"/>
</dbReference>
<feature type="domain" description="DRBM" evidence="10">
    <location>
        <begin position="4"/>
        <end position="72"/>
    </location>
</feature>
<evidence type="ECO:0000256" key="2">
    <source>
        <dbReference type="ARBA" id="ARBA00022741"/>
    </source>
</evidence>
<dbReference type="Gene3D" id="3.30.200.20">
    <property type="entry name" value="Phosphorylase Kinase, domain 1"/>
    <property type="match status" value="1"/>
</dbReference>
<evidence type="ECO:0000313" key="12">
    <source>
        <dbReference type="Proteomes" id="UP000000539"/>
    </source>
</evidence>
<keyword evidence="2 7" id="KW-0547">Nucleotide-binding</keyword>
<dbReference type="Gene3D" id="1.10.510.10">
    <property type="entry name" value="Transferase(Phosphotransferase) domain 1"/>
    <property type="match status" value="1"/>
</dbReference>
<dbReference type="PANTHER" id="PTHR11042">
    <property type="entry name" value="EUKARYOTIC TRANSLATION INITIATION FACTOR 2-ALPHA KINASE EIF2-ALPHA KINASE -RELATED"/>
    <property type="match status" value="1"/>
</dbReference>
<dbReference type="GO" id="GO:0048471">
    <property type="term" value="C:perinuclear region of cytoplasm"/>
    <property type="evidence" value="ECO:0007669"/>
    <property type="project" value="Ensembl"/>
</dbReference>
<dbReference type="GO" id="GO:0032722">
    <property type="term" value="P:positive regulation of chemokine production"/>
    <property type="evidence" value="ECO:0007669"/>
    <property type="project" value="Ensembl"/>
</dbReference>
<evidence type="ECO:0000256" key="5">
    <source>
        <dbReference type="ARBA" id="ARBA00037982"/>
    </source>
</evidence>
<dbReference type="InterPro" id="IPR000719">
    <property type="entry name" value="Prot_kinase_dom"/>
</dbReference>
<dbReference type="GO" id="GO:0003725">
    <property type="term" value="F:double-stranded RNA binding"/>
    <property type="evidence" value="ECO:0007669"/>
    <property type="project" value="Ensembl"/>
</dbReference>
<dbReference type="OMA" id="KEKMWTD"/>
<evidence type="ECO:0000259" key="9">
    <source>
        <dbReference type="PROSITE" id="PS50011"/>
    </source>
</evidence>
<dbReference type="RefSeq" id="NP_989818.3">
    <property type="nucleotide sequence ID" value="NM_204487.3"/>
</dbReference>
<dbReference type="GO" id="GO:0045071">
    <property type="term" value="P:negative regulation of viral genome replication"/>
    <property type="evidence" value="ECO:0007669"/>
    <property type="project" value="Ensembl"/>
</dbReference>
<dbReference type="GO" id="GO:0030968">
    <property type="term" value="P:endoplasmic reticulum unfolded protein response"/>
    <property type="evidence" value="ECO:0007669"/>
    <property type="project" value="Ensembl"/>
</dbReference>
<feature type="region of interest" description="Disordered" evidence="8">
    <location>
        <begin position="176"/>
        <end position="198"/>
    </location>
</feature>
<gene>
    <name evidence="11" type="primary">EIF2AK2</name>
</gene>
<dbReference type="GO" id="GO:0042802">
    <property type="term" value="F:identical protein binding"/>
    <property type="evidence" value="ECO:0007669"/>
    <property type="project" value="Ensembl"/>
</dbReference>
<dbReference type="CDD" id="cd14047">
    <property type="entry name" value="STKc_EIF2AK2_PKR"/>
    <property type="match status" value="1"/>
</dbReference>
<dbReference type="InterPro" id="IPR044452">
    <property type="entry name" value="EIF2AK2_DSRM_1"/>
</dbReference>
<feature type="binding site" evidence="7">
    <location>
        <position position="308"/>
    </location>
    <ligand>
        <name>ATP</name>
        <dbReference type="ChEBI" id="CHEBI:30616"/>
    </ligand>
</feature>
<evidence type="ECO:0000256" key="8">
    <source>
        <dbReference type="SAM" id="MobiDB-lite"/>
    </source>
</evidence>
<dbReference type="Pfam" id="PF00035">
    <property type="entry name" value="dsrm"/>
    <property type="match status" value="2"/>
</dbReference>
<dbReference type="AlphaFoldDB" id="A0A8V0XXH3"/>
<dbReference type="InterPro" id="IPR011009">
    <property type="entry name" value="Kinase-like_dom_sf"/>
</dbReference>
<dbReference type="GO" id="GO:0006446">
    <property type="term" value="P:regulation of translational initiation"/>
    <property type="evidence" value="ECO:0000318"/>
    <property type="project" value="GO_Central"/>
</dbReference>
<name>A0A8V0XXH3_CHICK</name>
<dbReference type="GO" id="GO:0140374">
    <property type="term" value="P:antiviral innate immune response"/>
    <property type="evidence" value="ECO:0007669"/>
    <property type="project" value="Ensembl"/>
</dbReference>